<dbReference type="PANTHER" id="PTHR24198:SF165">
    <property type="entry name" value="ANKYRIN REPEAT-CONTAINING PROTEIN-RELATED"/>
    <property type="match status" value="1"/>
</dbReference>
<reference evidence="8 9" key="1">
    <citation type="journal article" date="2004" name="Proc. Natl. Acad. Sci. U.S.A.">
        <title>The diploid genome sequence of Candida albicans.</title>
        <authorList>
            <person name="Jones T."/>
            <person name="Federspiel N.A."/>
            <person name="Chibana H."/>
            <person name="Dungan J."/>
            <person name="Kalman S."/>
            <person name="Magee B.B."/>
            <person name="Newport G."/>
            <person name="Thorstenson Y.R."/>
            <person name="Agabian N."/>
            <person name="Magee P.T."/>
            <person name="Davis R.W."/>
            <person name="Scherer S."/>
        </authorList>
    </citation>
    <scope>NUCLEOTIDE SEQUENCE [LARGE SCALE GENOMIC DNA]</scope>
    <source>
        <strain evidence="9">SC5314 / ATCC MYA-2876</strain>
    </source>
</reference>
<evidence type="ECO:0000256" key="1">
    <source>
        <dbReference type="ARBA" id="ARBA00022737"/>
    </source>
</evidence>
<dbReference type="GO" id="GO:0030447">
    <property type="term" value="P:filamentous growth"/>
    <property type="evidence" value="ECO:0000315"/>
    <property type="project" value="CGD"/>
</dbReference>
<dbReference type="InterPro" id="IPR036770">
    <property type="entry name" value="Ankyrin_rpt-contain_sf"/>
</dbReference>
<dbReference type="PROSITE" id="PS51704">
    <property type="entry name" value="GP_PDE"/>
    <property type="match status" value="1"/>
</dbReference>
<dbReference type="VEuPathDB" id="FungiDB:CR_00590W_A"/>
<dbReference type="PROSITE" id="PS51382">
    <property type="entry name" value="SPX"/>
    <property type="match status" value="1"/>
</dbReference>
<dbReference type="SMR" id="A0A1D8PRR1"/>
<dbReference type="SMART" id="SM00248">
    <property type="entry name" value="ANK"/>
    <property type="match status" value="6"/>
</dbReference>
<feature type="domain" description="GP-PDE" evidence="6">
    <location>
        <begin position="964"/>
        <end position="1322"/>
    </location>
</feature>
<dbReference type="eggNOG" id="KOG1161">
    <property type="taxonomic scope" value="Eukaryota"/>
</dbReference>
<dbReference type="GO" id="GO:1900429">
    <property type="term" value="P:negative regulation of filamentous growth of a population of unicellular organisms"/>
    <property type="evidence" value="ECO:0000315"/>
    <property type="project" value="CGD"/>
</dbReference>
<dbReference type="Proteomes" id="UP000000559">
    <property type="component" value="Chromosome R"/>
</dbReference>
<evidence type="ECO:0000259" key="6">
    <source>
        <dbReference type="PROSITE" id="PS51704"/>
    </source>
</evidence>
<accession>A0A1D8PRR1</accession>
<dbReference type="Gene3D" id="1.25.40.20">
    <property type="entry name" value="Ankyrin repeat-containing domain"/>
    <property type="match status" value="2"/>
</dbReference>
<dbReference type="GO" id="GO:1900432">
    <property type="term" value="P:negative regulation of filamentous growth of a population of unicellular organisms in response to heat"/>
    <property type="evidence" value="ECO:0000315"/>
    <property type="project" value="CGD"/>
</dbReference>
<keyword evidence="1" id="KW-0677">Repeat</keyword>
<dbReference type="SUPFAM" id="SSF48403">
    <property type="entry name" value="Ankyrin repeat"/>
    <property type="match status" value="1"/>
</dbReference>
<dbReference type="FunCoup" id="A0A1D8PRR1">
    <property type="interactions" value="202"/>
</dbReference>
<proteinExistence type="predicted"/>
<evidence type="ECO:0000256" key="4">
    <source>
        <dbReference type="SAM" id="MobiDB-lite"/>
    </source>
</evidence>
<dbReference type="GeneID" id="3639662"/>
<name>A0A1D8PRR1_CANAL</name>
<evidence type="ECO:0000313" key="8">
    <source>
        <dbReference type="EMBL" id="AOW30827.1"/>
    </source>
</evidence>
<dbReference type="InterPro" id="IPR030395">
    <property type="entry name" value="GP_PDE_dom"/>
</dbReference>
<dbReference type="STRING" id="237561.A0A1D8PRR1"/>
<dbReference type="OrthoDB" id="1577640at2759"/>
<sequence>MKFGKYLASRQLELPEYSGHFIDYKSLKKLIKQLAIPSTTATTTTSIDGEVTISNIQHTLKENKASFFFRVERELEKVNSFYLEKQANLAINLNLLLMKRDELFNKSNQYLKRHGSAGDDSSLSNADINFRNSISFLNLYQNFKKIHQDLLRLQQFIELNEIGFSKVVKKWDKRSKSHTKELFISTAVSVQPVFHKNEINELSDLVTQSLFDIESIMDGDYSSLSNYNASNSGVVSTTATTGTGNSSTPPAPNFNIPSVPGIGEDQAEEIFTRHSSIVSNQPNNNEIDELYTSFVNVATIKEPDLSLLARWVEKINNGGSKLPEQPFTPVVKYKISKIFLLSITNLKISDSFLELFLQFINYDVDFTFINDDFNNNKTILHQCCSIPTASSQSDPNNNNNSNNHHPHHVTINNGVKVINSTDLINHSRTFIVKYIVEKLQFPSVEEKTKLLVHKDFNGKTCLHYAAQMNRPDLLDLLLLSYPQSHIDELDNDSMSPLLLAIKHGHLNITKKLVRFGSNPFPTASKDTLQYLPINYACKFGDYKTLEYLLSNAKSQELIAKLINQQDVEGLLPLHVASRQGHYKLIKLLIQYGAQINKLDGFNKWTPIFYAAAEGHVKTTQELIKFGAKLNIIDEDGYNVLYYCVVEGHIDVINELLSYYQKAFSSSKLTSDSANSTNSTNSTSMSILGNDKDMDSGEEEEEGVSAITTTTTPTTATATADVDVSSLNENSSNNNNVDSIPDLQLPPPILPLRRYGHNFLEQKVLIELIFPSDQVFINLFNSTADLKPGRITITSNISDIVPRNILLPIKEDSYNNNSNSNNNCVFQTDVDSLCEFRIDFEIFPKFGTRLIAKTTALSFEHITGNSPEINTVSLPLFDLRLKNIGELKFSYQVIFPYSGTLLETSKFDTYWKSSTSFVKNRQTLKLNAAGGLSPNNFLSPGSVSTMPIPNNVNTINNTINNNNNINSSNGNGPAGGAGTNSTLIPSTQSIVTATSLSGEYLRIKVCLLSDGTPIVCPNWSISITDNIDLYLPNLTLKQLNSITNDLFDYPRIIHDLSRLTNKDIPLIKKLLQIIYLPLDLVLDILNIDINLNLEIVFPSIYELETLPFINNISNNLNQFIDNILSNVFNHIRSNKKRQRETLPTGNTPPNNNNNYRSIIFLSSNSLICKILNWKQPNFPVFLIMSGIAFNTKLNKFVKRSTNGLEIAPHVSQPHSQDNLLHSHSTSSSPSSASLELDDLTTRSIKEAVNFTINNNLIGLITSIHLLDLVPKLIPLIRSTGLILVASSDVINEDKDKQDDAILRKELDCYTKTEINGLRFDDVLSFKEDISM</sequence>
<evidence type="ECO:0000313" key="7">
    <source>
        <dbReference type="CGD" id="CAL0000175069"/>
    </source>
</evidence>
<gene>
    <name evidence="7 8" type="primary">PHO81</name>
    <name evidence="8" type="ordered locus">CAALFM_CR00590WA</name>
    <name evidence="7" type="ordered locus">orf19.7475</name>
</gene>
<reference evidence="8 9" key="3">
    <citation type="journal article" date="2013" name="Genome Biol.">
        <title>Assembly of a phased diploid Candida albicans genome facilitates allele-specific measurements and provides a simple model for repeat and indel structure.</title>
        <authorList>
            <person name="Muzzey D."/>
            <person name="Schwartz K."/>
            <person name="Weissman J.S."/>
            <person name="Sherlock G."/>
        </authorList>
    </citation>
    <scope>NUCLEOTIDE SEQUENCE [LARGE SCALE GENOMIC DNA]</scope>
    <source>
        <strain evidence="9">SC5314 / ATCC MYA-2876</strain>
    </source>
</reference>
<evidence type="ECO:0000259" key="5">
    <source>
        <dbReference type="PROSITE" id="PS51382"/>
    </source>
</evidence>
<dbReference type="RefSeq" id="XP_718633.2">
    <property type="nucleotide sequence ID" value="XM_713540.2"/>
</dbReference>
<dbReference type="InParanoid" id="A0A1D8PRR1"/>
<feature type="repeat" description="ANK" evidence="3">
    <location>
        <begin position="492"/>
        <end position="518"/>
    </location>
</feature>
<dbReference type="SUPFAM" id="SSF51695">
    <property type="entry name" value="PLC-like phosphodiesterases"/>
    <property type="match status" value="1"/>
</dbReference>
<dbReference type="Pfam" id="PF00023">
    <property type="entry name" value="Ank"/>
    <property type="match status" value="1"/>
</dbReference>
<evidence type="ECO:0000256" key="3">
    <source>
        <dbReference type="PROSITE-ProRule" id="PRU00023"/>
    </source>
</evidence>
<dbReference type="CDD" id="cd14483">
    <property type="entry name" value="SPX_PHO81_NUC-2_like"/>
    <property type="match status" value="1"/>
</dbReference>
<dbReference type="PANTHER" id="PTHR24198">
    <property type="entry name" value="ANKYRIN REPEAT AND PROTEIN KINASE DOMAIN-CONTAINING PROTEIN"/>
    <property type="match status" value="1"/>
</dbReference>
<dbReference type="PROSITE" id="PS50297">
    <property type="entry name" value="ANK_REP_REGION"/>
    <property type="match status" value="4"/>
</dbReference>
<protein>
    <submittedName>
        <fullName evidence="8">Pho81p</fullName>
    </submittedName>
</protein>
<feature type="repeat" description="ANK" evidence="3">
    <location>
        <begin position="457"/>
        <end position="478"/>
    </location>
</feature>
<dbReference type="Pfam" id="PF25329">
    <property type="entry name" value="C2_GDE1"/>
    <property type="match status" value="1"/>
</dbReference>
<dbReference type="GO" id="GO:0034605">
    <property type="term" value="P:cellular response to heat"/>
    <property type="evidence" value="ECO:0000315"/>
    <property type="project" value="CGD"/>
</dbReference>
<evidence type="ECO:0000313" key="9">
    <source>
        <dbReference type="Proteomes" id="UP000000559"/>
    </source>
</evidence>
<dbReference type="AlphaFoldDB" id="A0A1D8PRR1"/>
<dbReference type="EMBL" id="CP017630">
    <property type="protein sequence ID" value="AOW30827.1"/>
    <property type="molecule type" value="Genomic_DNA"/>
</dbReference>
<feature type="repeat" description="ANK" evidence="3">
    <location>
        <begin position="568"/>
        <end position="600"/>
    </location>
</feature>
<dbReference type="Gene3D" id="3.20.20.190">
    <property type="entry name" value="Phosphatidylinositol (PI) phosphodiesterase"/>
    <property type="match status" value="1"/>
</dbReference>
<dbReference type="InterPro" id="IPR004331">
    <property type="entry name" value="SPX_dom"/>
</dbReference>
<dbReference type="PROSITE" id="PS50088">
    <property type="entry name" value="ANK_REPEAT"/>
    <property type="match status" value="4"/>
</dbReference>
<dbReference type="Pfam" id="PF12796">
    <property type="entry name" value="Ank_2"/>
    <property type="match status" value="2"/>
</dbReference>
<dbReference type="InterPro" id="IPR017946">
    <property type="entry name" value="PLC-like_Pdiesterase_TIM-brl"/>
</dbReference>
<dbReference type="InterPro" id="IPR057506">
    <property type="entry name" value="C2_GPCPD1"/>
</dbReference>
<feature type="region of interest" description="Disordered" evidence="4">
    <location>
        <begin position="1211"/>
        <end position="1233"/>
    </location>
</feature>
<keyword evidence="2 3" id="KW-0040">ANK repeat</keyword>
<reference evidence="8 9" key="2">
    <citation type="journal article" date="2007" name="Genome Biol.">
        <title>Assembly of the Candida albicans genome into sixteen supercontigs aligned on the eight chromosomes.</title>
        <authorList>
            <person name="van het Hoog M."/>
            <person name="Rast T.J."/>
            <person name="Martchenko M."/>
            <person name="Grindle S."/>
            <person name="Dignard D."/>
            <person name="Hogues H."/>
            <person name="Cuomo C."/>
            <person name="Berriman M."/>
            <person name="Scherer S."/>
            <person name="Magee B.B."/>
            <person name="Whiteway M."/>
            <person name="Chibana H."/>
            <person name="Nantel A."/>
            <person name="Magee P.T."/>
        </authorList>
    </citation>
    <scope>GENOME REANNOTATION</scope>
    <source>
        <strain evidence="9">SC5314 / ATCC MYA-2876</strain>
    </source>
</reference>
<feature type="repeat" description="ANK" evidence="3">
    <location>
        <begin position="602"/>
        <end position="634"/>
    </location>
</feature>
<feature type="compositionally biased region" description="Low complexity" evidence="4">
    <location>
        <begin position="669"/>
        <end position="685"/>
    </location>
</feature>
<dbReference type="GO" id="GO:0008081">
    <property type="term" value="F:phosphoric diester hydrolase activity"/>
    <property type="evidence" value="ECO:0007669"/>
    <property type="project" value="InterPro"/>
</dbReference>
<keyword evidence="9" id="KW-1185">Reference proteome</keyword>
<evidence type="ECO:0000256" key="2">
    <source>
        <dbReference type="ARBA" id="ARBA00023043"/>
    </source>
</evidence>
<dbReference type="GO" id="GO:0006629">
    <property type="term" value="P:lipid metabolic process"/>
    <property type="evidence" value="ECO:0007669"/>
    <property type="project" value="InterPro"/>
</dbReference>
<dbReference type="CGD" id="CAL0000175069">
    <property type="gene designation" value="PHO81"/>
</dbReference>
<feature type="domain" description="SPX" evidence="5">
    <location>
        <begin position="1"/>
        <end position="185"/>
    </location>
</feature>
<dbReference type="InterPro" id="IPR002110">
    <property type="entry name" value="Ankyrin_rpt"/>
</dbReference>
<organism evidence="8 9">
    <name type="scientific">Candida albicans (strain SC5314 / ATCC MYA-2876)</name>
    <name type="common">Yeast</name>
    <dbReference type="NCBI Taxonomy" id="237561"/>
    <lineage>
        <taxon>Eukaryota</taxon>
        <taxon>Fungi</taxon>
        <taxon>Dikarya</taxon>
        <taxon>Ascomycota</taxon>
        <taxon>Saccharomycotina</taxon>
        <taxon>Pichiomycetes</taxon>
        <taxon>Debaryomycetaceae</taxon>
        <taxon>Candida/Lodderomyces clade</taxon>
        <taxon>Candida</taxon>
    </lineage>
</organism>
<dbReference type="KEGG" id="cal:CAALFM_CR00590WA"/>
<feature type="compositionally biased region" description="Low complexity" evidence="4">
    <location>
        <begin position="1218"/>
        <end position="1233"/>
    </location>
</feature>
<dbReference type="eggNOG" id="KOG0504">
    <property type="taxonomic scope" value="Eukaryota"/>
</dbReference>
<feature type="region of interest" description="Disordered" evidence="4">
    <location>
        <begin position="668"/>
        <end position="706"/>
    </location>
</feature>
<dbReference type="Pfam" id="PF03105">
    <property type="entry name" value="SPX"/>
    <property type="match status" value="2"/>
</dbReference>